<dbReference type="InterPro" id="IPR025411">
    <property type="entry name" value="DUF4136"/>
</dbReference>
<dbReference type="PROSITE" id="PS51257">
    <property type="entry name" value="PROKAR_LIPOPROTEIN"/>
    <property type="match status" value="1"/>
</dbReference>
<dbReference type="Pfam" id="PF13590">
    <property type="entry name" value="DUF4136"/>
    <property type="match status" value="1"/>
</dbReference>
<protein>
    <recommendedName>
        <fullName evidence="1">DUF4136 domain-containing protein</fullName>
    </recommendedName>
</protein>
<accession>A0A266QBM6</accession>
<proteinExistence type="predicted"/>
<evidence type="ECO:0000313" key="3">
    <source>
        <dbReference type="Proteomes" id="UP000216101"/>
    </source>
</evidence>
<dbReference type="RefSeq" id="WP_094984542.1">
    <property type="nucleotide sequence ID" value="NZ_NHNI01000001.1"/>
</dbReference>
<comment type="caution">
    <text evidence="2">The sequence shown here is derived from an EMBL/GenBank/DDBJ whole genome shotgun (WGS) entry which is preliminary data.</text>
</comment>
<organism evidence="2 3">
    <name type="scientific">Cellvibrio mixtus</name>
    <dbReference type="NCBI Taxonomy" id="39650"/>
    <lineage>
        <taxon>Bacteria</taxon>
        <taxon>Pseudomonadati</taxon>
        <taxon>Pseudomonadota</taxon>
        <taxon>Gammaproteobacteria</taxon>
        <taxon>Cellvibrionales</taxon>
        <taxon>Cellvibrionaceae</taxon>
        <taxon>Cellvibrio</taxon>
    </lineage>
</organism>
<dbReference type="Gene3D" id="3.30.160.670">
    <property type="match status" value="1"/>
</dbReference>
<name>A0A266QBM6_9GAMM</name>
<evidence type="ECO:0000313" key="2">
    <source>
        <dbReference type="EMBL" id="OZY87036.1"/>
    </source>
</evidence>
<feature type="domain" description="DUF4136" evidence="1">
    <location>
        <begin position="30"/>
        <end position="179"/>
    </location>
</feature>
<dbReference type="EMBL" id="NHNI01000001">
    <property type="protein sequence ID" value="OZY87036.1"/>
    <property type="molecule type" value="Genomic_DNA"/>
</dbReference>
<keyword evidence="3" id="KW-1185">Reference proteome</keyword>
<dbReference type="AlphaFoldDB" id="A0A266QBM6"/>
<sequence>MRQLFFRLSTLLLGIGMLVLSGCANVHYANDYKSGTDFTGLKTYSWRAVTVDIGGTDPALLERLADNQLAAQGFVRTQANPDMLLDMQVFARQSKGGNSSIGIGIGMPVGRHGSVGLGTSQLLNKGKQEGVMLIDVTRASDNTLVWRGSAEGIPLIQFSLSAEQKLGATLAQLLGKFPPSSAP</sequence>
<reference evidence="3" key="1">
    <citation type="submission" date="2017-05" db="EMBL/GenBank/DDBJ databases">
        <authorList>
            <person name="Barney B.M."/>
        </authorList>
    </citation>
    <scope>NUCLEOTIDE SEQUENCE [LARGE SCALE GENOMIC DNA]</scope>
    <source>
        <strain evidence="3">PSBB022</strain>
    </source>
</reference>
<evidence type="ECO:0000259" key="1">
    <source>
        <dbReference type="Pfam" id="PF13590"/>
    </source>
</evidence>
<dbReference type="Proteomes" id="UP000216101">
    <property type="component" value="Unassembled WGS sequence"/>
</dbReference>
<gene>
    <name evidence="2" type="ORF">CBP51_08635</name>
</gene>